<keyword evidence="3" id="KW-1185">Reference proteome</keyword>
<dbReference type="EMBL" id="BMGT01000001">
    <property type="protein sequence ID" value="GGG62991.1"/>
    <property type="molecule type" value="Genomic_DNA"/>
</dbReference>
<dbReference type="Gene3D" id="3.40.50.1820">
    <property type="entry name" value="alpha/beta hydrolase"/>
    <property type="match status" value="1"/>
</dbReference>
<name>A0A917H0K7_9BACT</name>
<dbReference type="InterPro" id="IPR008391">
    <property type="entry name" value="AXE1_dom"/>
</dbReference>
<feature type="domain" description="Acetyl xylan esterase" evidence="1">
    <location>
        <begin position="34"/>
        <end position="191"/>
    </location>
</feature>
<dbReference type="AlphaFoldDB" id="A0A917H0K7"/>
<dbReference type="Proteomes" id="UP000647241">
    <property type="component" value="Unassembled WGS sequence"/>
</dbReference>
<sequence>MRDEGWRQTIRKQLYIPATLPKLEAKTWSSFSPMPGVIAERVTYQTLDGMVVPAIVYRPEKWKGKLPGIVVVNGHGGDKFSWYAFYSGMLFARAGAMVVTYDPIGEGERNIDKKSQAGSHDKWVDPPAGLPRTDWGQRLAGLMQVDVMQAVAYLAQRPEVDKRRIATVGYSMGSFITGITGAIDPQIHAVLLSGGGDYDGVEPGYFDANKLPCQGPPYQSLRILGDRGAILYALNADRGPMYVMNGLADTVMDIPHHGPDWFADTRARAIALRGTEKGMFTTVFYPGISHRTSWVDRDGVEWLEKQIHFTNWTAKEIADEPVTHISTWAKANDVYISKNYMREDREGGLDALGTGFPGIKRADLMVLPDATWNEMKDRLTYESWAKKAMAAEQQAVR</sequence>
<dbReference type="SUPFAM" id="SSF53474">
    <property type="entry name" value="alpha/beta-Hydrolases"/>
    <property type="match status" value="1"/>
</dbReference>
<protein>
    <recommendedName>
        <fullName evidence="1">Acetyl xylan esterase domain-containing protein</fullName>
    </recommendedName>
</protein>
<proteinExistence type="predicted"/>
<dbReference type="PANTHER" id="PTHR22946:SF8">
    <property type="entry name" value="ACETYL XYLAN ESTERASE DOMAIN-CONTAINING PROTEIN"/>
    <property type="match status" value="1"/>
</dbReference>
<dbReference type="InterPro" id="IPR050261">
    <property type="entry name" value="FrsA_esterase"/>
</dbReference>
<reference evidence="2" key="2">
    <citation type="submission" date="2020-09" db="EMBL/GenBank/DDBJ databases">
        <authorList>
            <person name="Sun Q."/>
            <person name="Zhou Y."/>
        </authorList>
    </citation>
    <scope>NUCLEOTIDE SEQUENCE</scope>
    <source>
        <strain evidence="2">CGMCC 1.12997</strain>
    </source>
</reference>
<organism evidence="2 3">
    <name type="scientific">Edaphobacter dinghuensis</name>
    <dbReference type="NCBI Taxonomy" id="1560005"/>
    <lineage>
        <taxon>Bacteria</taxon>
        <taxon>Pseudomonadati</taxon>
        <taxon>Acidobacteriota</taxon>
        <taxon>Terriglobia</taxon>
        <taxon>Terriglobales</taxon>
        <taxon>Acidobacteriaceae</taxon>
        <taxon>Edaphobacter</taxon>
    </lineage>
</organism>
<evidence type="ECO:0000313" key="3">
    <source>
        <dbReference type="Proteomes" id="UP000647241"/>
    </source>
</evidence>
<evidence type="ECO:0000259" key="1">
    <source>
        <dbReference type="Pfam" id="PF05448"/>
    </source>
</evidence>
<gene>
    <name evidence="2" type="ORF">GCM10011585_00530</name>
</gene>
<dbReference type="Pfam" id="PF05448">
    <property type="entry name" value="AXE1"/>
    <property type="match status" value="1"/>
</dbReference>
<evidence type="ECO:0000313" key="2">
    <source>
        <dbReference type="EMBL" id="GGG62991.1"/>
    </source>
</evidence>
<reference evidence="2" key="1">
    <citation type="journal article" date="2014" name="Int. J. Syst. Evol. Microbiol.">
        <title>Complete genome sequence of Corynebacterium casei LMG S-19264T (=DSM 44701T), isolated from a smear-ripened cheese.</title>
        <authorList>
            <consortium name="US DOE Joint Genome Institute (JGI-PGF)"/>
            <person name="Walter F."/>
            <person name="Albersmeier A."/>
            <person name="Kalinowski J."/>
            <person name="Ruckert C."/>
        </authorList>
    </citation>
    <scope>NUCLEOTIDE SEQUENCE</scope>
    <source>
        <strain evidence="2">CGMCC 1.12997</strain>
    </source>
</reference>
<dbReference type="InterPro" id="IPR029058">
    <property type="entry name" value="AB_hydrolase_fold"/>
</dbReference>
<dbReference type="PANTHER" id="PTHR22946">
    <property type="entry name" value="DIENELACTONE HYDROLASE DOMAIN-CONTAINING PROTEIN-RELATED"/>
    <property type="match status" value="1"/>
</dbReference>
<accession>A0A917H0K7</accession>
<comment type="caution">
    <text evidence="2">The sequence shown here is derived from an EMBL/GenBank/DDBJ whole genome shotgun (WGS) entry which is preliminary data.</text>
</comment>